<accession>A0AAV6YM47</accession>
<dbReference type="AlphaFoldDB" id="A0AAV6YM47"/>
<dbReference type="Proteomes" id="UP000824782">
    <property type="component" value="Unassembled WGS sequence"/>
</dbReference>
<comment type="caution">
    <text evidence="1">The sequence shown here is derived from an EMBL/GenBank/DDBJ whole genome shotgun (WGS) entry which is preliminary data.</text>
</comment>
<evidence type="ECO:0000313" key="2">
    <source>
        <dbReference type="Proteomes" id="UP000824782"/>
    </source>
</evidence>
<reference evidence="1" key="1">
    <citation type="thesis" date="2020" institute="ProQuest LLC" country="789 East Eisenhower Parkway, Ann Arbor, MI, USA">
        <title>Comparative Genomics and Chromosome Evolution.</title>
        <authorList>
            <person name="Mudd A.B."/>
        </authorList>
    </citation>
    <scope>NUCLEOTIDE SEQUENCE</scope>
    <source>
        <strain evidence="1">237g6f4</strain>
        <tissue evidence="1">Blood</tissue>
    </source>
</reference>
<dbReference type="EMBL" id="WNYA01024663">
    <property type="protein sequence ID" value="KAG8538006.1"/>
    <property type="molecule type" value="Genomic_DNA"/>
</dbReference>
<organism evidence="1 2">
    <name type="scientific">Engystomops pustulosus</name>
    <name type="common">Tungara frog</name>
    <name type="synonym">Physalaemus pustulosus</name>
    <dbReference type="NCBI Taxonomy" id="76066"/>
    <lineage>
        <taxon>Eukaryota</taxon>
        <taxon>Metazoa</taxon>
        <taxon>Chordata</taxon>
        <taxon>Craniata</taxon>
        <taxon>Vertebrata</taxon>
        <taxon>Euteleostomi</taxon>
        <taxon>Amphibia</taxon>
        <taxon>Batrachia</taxon>
        <taxon>Anura</taxon>
        <taxon>Neobatrachia</taxon>
        <taxon>Hyloidea</taxon>
        <taxon>Leptodactylidae</taxon>
        <taxon>Leiuperinae</taxon>
        <taxon>Engystomops</taxon>
    </lineage>
</organism>
<sequence length="93" mass="9516">MSSPSSVFSSSRIVSSLSVLRVLLFTLSVKLSSSTLLISSLTISWSLGGTFSGSFDGDCSPLSGFNAFKSTAARSFGLMSLNSSSSSSELDGG</sequence>
<proteinExistence type="predicted"/>
<gene>
    <name evidence="1" type="ORF">GDO81_023445</name>
</gene>
<keyword evidence="2" id="KW-1185">Reference proteome</keyword>
<evidence type="ECO:0008006" key="3">
    <source>
        <dbReference type="Google" id="ProtNLM"/>
    </source>
</evidence>
<name>A0AAV6YM47_ENGPU</name>
<evidence type="ECO:0000313" key="1">
    <source>
        <dbReference type="EMBL" id="KAG8538006.1"/>
    </source>
</evidence>
<protein>
    <recommendedName>
        <fullName evidence="3">Secreted protein</fullName>
    </recommendedName>
</protein>